<dbReference type="InterPro" id="IPR013766">
    <property type="entry name" value="Thioredoxin_domain"/>
</dbReference>
<evidence type="ECO:0000256" key="3">
    <source>
        <dbReference type="ARBA" id="ARBA00023284"/>
    </source>
</evidence>
<gene>
    <name evidence="5" type="ordered locus">tlr1289</name>
</gene>
<name>Q8DJD8_THEVB</name>
<dbReference type="eggNOG" id="COG1225">
    <property type="taxonomic scope" value="Bacteria"/>
</dbReference>
<dbReference type="PATRIC" id="fig|197221.4.peg.1356"/>
<dbReference type="PANTHER" id="PTHR43110">
    <property type="entry name" value="THIOL PEROXIDASE"/>
    <property type="match status" value="1"/>
</dbReference>
<dbReference type="STRING" id="197221.gene:10747885"/>
<dbReference type="AlphaFoldDB" id="Q8DJD8"/>
<evidence type="ECO:0000256" key="1">
    <source>
        <dbReference type="ARBA" id="ARBA00022559"/>
    </source>
</evidence>
<accession>Q8DJD8</accession>
<keyword evidence="6" id="KW-1185">Reference proteome</keyword>
<keyword evidence="3" id="KW-0676">Redox-active center</keyword>
<dbReference type="EnsemblBacteria" id="BAC08841">
    <property type="protein sequence ID" value="BAC08841"/>
    <property type="gene ID" value="BAC08841"/>
</dbReference>
<keyword evidence="1" id="KW-0560">Oxidoreductase</keyword>
<protein>
    <submittedName>
        <fullName evidence="5">Tlr1289 protein</fullName>
    </submittedName>
</protein>
<dbReference type="Gene3D" id="3.40.30.10">
    <property type="entry name" value="Glutaredoxin"/>
    <property type="match status" value="1"/>
</dbReference>
<dbReference type="PROSITE" id="PS51352">
    <property type="entry name" value="THIOREDOXIN_2"/>
    <property type="match status" value="1"/>
</dbReference>
<dbReference type="GO" id="GO:0004601">
    <property type="term" value="F:peroxidase activity"/>
    <property type="evidence" value="ECO:0007669"/>
    <property type="project" value="UniProtKB-KW"/>
</dbReference>
<dbReference type="PANTHER" id="PTHR43110:SF1">
    <property type="entry name" value="THIOL PEROXIDASE"/>
    <property type="match status" value="1"/>
</dbReference>
<dbReference type="InterPro" id="IPR000866">
    <property type="entry name" value="AhpC/TSA"/>
</dbReference>
<keyword evidence="2" id="KW-0049">Antioxidant</keyword>
<reference evidence="5 6" key="1">
    <citation type="journal article" date="2002" name="DNA Res.">
        <title>Complete genome structure of the thermophilic cyanobacterium Thermosynechococcus elongatus BP-1.</title>
        <authorList>
            <person name="Nakamura Y."/>
            <person name="Kaneko T."/>
            <person name="Sato S."/>
            <person name="Ikeuchi M."/>
            <person name="Katoh H."/>
            <person name="Sasamoto S."/>
            <person name="Watanabe A."/>
            <person name="Iriguchi M."/>
            <person name="Kawashima K."/>
            <person name="Kimura T."/>
            <person name="Kishida Y."/>
            <person name="Kiyokawa C."/>
            <person name="Kohara M."/>
            <person name="Matsumoto M."/>
            <person name="Matsuno A."/>
            <person name="Nakazaki N."/>
            <person name="Shimpo S."/>
            <person name="Sugimoto M."/>
            <person name="Takeuchi C."/>
            <person name="Yamada M."/>
            <person name="Tabata S."/>
        </authorList>
    </citation>
    <scope>NUCLEOTIDE SEQUENCE [LARGE SCALE GENOMIC DNA]</scope>
    <source>
        <strain evidence="6">IAM M-273 / NIES-2133 / BP-1</strain>
    </source>
</reference>
<dbReference type="InterPro" id="IPR050455">
    <property type="entry name" value="Tpx_Peroxidase_subfamily"/>
</dbReference>
<evidence type="ECO:0000313" key="6">
    <source>
        <dbReference type="Proteomes" id="UP000000440"/>
    </source>
</evidence>
<dbReference type="Pfam" id="PF00578">
    <property type="entry name" value="AhpC-TSA"/>
    <property type="match status" value="1"/>
</dbReference>
<dbReference type="InterPro" id="IPR036249">
    <property type="entry name" value="Thioredoxin-like_sf"/>
</dbReference>
<feature type="domain" description="Thioredoxin" evidence="4">
    <location>
        <begin position="34"/>
        <end position="188"/>
    </location>
</feature>
<dbReference type="KEGG" id="tel:tlr1289"/>
<proteinExistence type="predicted"/>
<evidence type="ECO:0000256" key="2">
    <source>
        <dbReference type="ARBA" id="ARBA00022862"/>
    </source>
</evidence>
<dbReference type="Proteomes" id="UP000000440">
    <property type="component" value="Chromosome"/>
</dbReference>
<evidence type="ECO:0000313" key="5">
    <source>
        <dbReference type="EMBL" id="BAC08841.1"/>
    </source>
</evidence>
<sequence>MAVQLPFLTSTNFSGLFNERFWQNAWPLPPQNELKRGALVPDVALPGVGLSDRVRLSNEWKKQPLLLVFTRIFTAHQYCPLCYPYLKTLNENHETFQGKGVAVLVVTSTDAQQSEKVKADMALKMPLLYDPSCQVFRKYRTGQALGAPLPAQFLIDQEGKLHYKHLFSFLEPNAPLERLFQEIDALAQGATVTTAA</sequence>
<evidence type="ECO:0000259" key="4">
    <source>
        <dbReference type="PROSITE" id="PS51352"/>
    </source>
</evidence>
<keyword evidence="1" id="KW-0575">Peroxidase</keyword>
<organism evidence="5 6">
    <name type="scientific">Thermosynechococcus vestitus (strain NIES-2133 / IAM M-273 / BP-1)</name>
    <dbReference type="NCBI Taxonomy" id="197221"/>
    <lineage>
        <taxon>Bacteria</taxon>
        <taxon>Bacillati</taxon>
        <taxon>Cyanobacteriota</taxon>
        <taxon>Cyanophyceae</taxon>
        <taxon>Acaryochloridales</taxon>
        <taxon>Thermosynechococcaceae</taxon>
        <taxon>Thermosynechococcus</taxon>
    </lineage>
</organism>
<dbReference type="EMBL" id="BA000039">
    <property type="protein sequence ID" value="BAC08841.1"/>
    <property type="molecule type" value="Genomic_DNA"/>
</dbReference>
<dbReference type="CDD" id="cd02970">
    <property type="entry name" value="PRX_like2"/>
    <property type="match status" value="1"/>
</dbReference>
<dbReference type="SUPFAM" id="SSF52833">
    <property type="entry name" value="Thioredoxin-like"/>
    <property type="match status" value="1"/>
</dbReference>
<dbReference type="RefSeq" id="WP_011057129.1">
    <property type="nucleotide sequence ID" value="NC_004113.1"/>
</dbReference>